<accession>A0A2G7HDI6</accession>
<dbReference type="EMBL" id="PEIK01000012">
    <property type="protein sequence ID" value="PIH03177.1"/>
    <property type="molecule type" value="Genomic_DNA"/>
</dbReference>
<dbReference type="RefSeq" id="WP_099839818.1">
    <property type="nucleotide sequence ID" value="NZ_PEIK01000012.1"/>
</dbReference>
<sequence>MEYNEENLGAILSNVTEFNDIKLSDIPDIDLYMDQVTTLFDMKLESLKRDKNDKIMTKTMVNNYAKGKFFPTVKGKKYNKEQIILLEIIYNLKQSLSLLDIETVLTPIMESIHKEENKFPPVEELYGTFLSIKEIQLKDFYEEFNKLMDIIREKSEKLQGEDEQLKELVLLIFTLISKANMEKRMAEKLIDNFLKDNGTLLK</sequence>
<evidence type="ECO:0000313" key="1">
    <source>
        <dbReference type="EMBL" id="PIH03177.1"/>
    </source>
</evidence>
<dbReference type="PANTHER" id="PTHR40056">
    <property type="entry name" value="HYPOTHETICAL CYTOSOLIC PROTEIN"/>
    <property type="match status" value="1"/>
</dbReference>
<evidence type="ECO:0008006" key="3">
    <source>
        <dbReference type="Google" id="ProtNLM"/>
    </source>
</evidence>
<proteinExistence type="predicted"/>
<dbReference type="InterPro" id="IPR014975">
    <property type="entry name" value="DUF1836"/>
</dbReference>
<dbReference type="PANTHER" id="PTHR40056:SF1">
    <property type="entry name" value="DUF1836 DOMAIN-CONTAINING PROTEIN"/>
    <property type="match status" value="1"/>
</dbReference>
<dbReference type="Pfam" id="PF08876">
    <property type="entry name" value="DUF1836"/>
    <property type="match status" value="1"/>
</dbReference>
<dbReference type="Proteomes" id="UP000231322">
    <property type="component" value="Unassembled WGS sequence"/>
</dbReference>
<dbReference type="AlphaFoldDB" id="A0A2G7HDI6"/>
<gene>
    <name evidence="1" type="ORF">CS538_13855</name>
</gene>
<protein>
    <recommendedName>
        <fullName evidence="3">DUF1836 domain-containing protein</fullName>
    </recommendedName>
</protein>
<evidence type="ECO:0000313" key="2">
    <source>
        <dbReference type="Proteomes" id="UP000231322"/>
    </source>
</evidence>
<name>A0A2G7HDI6_9CLOT</name>
<reference evidence="1 2" key="1">
    <citation type="submission" date="2017-10" db="EMBL/GenBank/DDBJ databases">
        <title>Reclassification of Eubacterium combesii and discrepancies in the nomenclature of botulinum neurotoxin producing clostridia. Request for an Opinion.</title>
        <authorList>
            <person name="Dobritsa A.P."/>
            <person name="Kutumbaka K.K."/>
            <person name="Samadpour M."/>
        </authorList>
    </citation>
    <scope>NUCLEOTIDE SEQUENCE [LARGE SCALE GENOMIC DNA]</scope>
    <source>
        <strain evidence="1 2">DSM 20696</strain>
    </source>
</reference>
<keyword evidence="2" id="KW-1185">Reference proteome</keyword>
<comment type="caution">
    <text evidence="1">The sequence shown here is derived from an EMBL/GenBank/DDBJ whole genome shotgun (WGS) entry which is preliminary data.</text>
</comment>
<organism evidence="1 2">
    <name type="scientific">Clostridium combesii</name>
    <dbReference type="NCBI Taxonomy" id="39481"/>
    <lineage>
        <taxon>Bacteria</taxon>
        <taxon>Bacillati</taxon>
        <taxon>Bacillota</taxon>
        <taxon>Clostridia</taxon>
        <taxon>Eubacteriales</taxon>
        <taxon>Clostridiaceae</taxon>
        <taxon>Clostridium</taxon>
    </lineage>
</organism>